<accession>A0A140WYJ1</accession>
<dbReference type="EMBL" id="KC853435">
    <property type="protein sequence ID" value="AHF23217.1"/>
    <property type="molecule type" value="Genomic_DNA"/>
</dbReference>
<keyword evidence="2" id="KW-0614">Plasmid</keyword>
<feature type="compositionally biased region" description="Basic and acidic residues" evidence="1">
    <location>
        <begin position="25"/>
        <end position="38"/>
    </location>
</feature>
<name>A0A140WYJ1_ECOLX</name>
<geneLocation type="plasmid" evidence="2">
    <name>pACN001-B</name>
</geneLocation>
<sequence>MTGSGTREETQHTVSCQRSGTPHPVKADQRAAAKDPRIRNLGFSDLSGEN</sequence>
<organism evidence="2">
    <name type="scientific">Escherichia coli ACN001</name>
    <dbReference type="NCBI Taxonomy" id="1311757"/>
    <lineage>
        <taxon>Bacteria</taxon>
        <taxon>Pseudomonadati</taxon>
        <taxon>Pseudomonadota</taxon>
        <taxon>Gammaproteobacteria</taxon>
        <taxon>Enterobacterales</taxon>
        <taxon>Enterobacteriaceae</taxon>
        <taxon>Escherichia</taxon>
    </lineage>
</organism>
<protein>
    <submittedName>
        <fullName evidence="2">Uncharacterized protein</fullName>
    </submittedName>
</protein>
<gene>
    <name evidence="2" type="ORF">J444_pB124</name>
</gene>
<reference evidence="2" key="1">
    <citation type="journal article" date="2014" name="J Glob Antimicrob Resist">
        <title>Plasmid-mediated multidrug resistance and virulence in an avian pathogenic Escherichia coli strain isolated in China.</title>
        <authorList>
            <person name="Wang X."/>
            <person name="Hao H."/>
            <person name="Xu Z."/>
            <person name="Zheng H."/>
            <person name="Liu C."/>
            <person name="Wei L."/>
            <person name="Zhang R."/>
            <person name="Bi D."/>
            <person name="Chen H."/>
            <person name="Tan C."/>
        </authorList>
    </citation>
    <scope>NUCLEOTIDE SEQUENCE</scope>
    <source>
        <strain evidence="2">ACN001</strain>
        <plasmid evidence="2">pACN001-B</plasmid>
    </source>
</reference>
<evidence type="ECO:0000313" key="2">
    <source>
        <dbReference type="EMBL" id="AHF23217.1"/>
    </source>
</evidence>
<dbReference type="AlphaFoldDB" id="A0A140WYJ1"/>
<feature type="region of interest" description="Disordered" evidence="1">
    <location>
        <begin position="1"/>
        <end position="50"/>
    </location>
</feature>
<proteinExistence type="predicted"/>
<feature type="compositionally biased region" description="Basic and acidic residues" evidence="1">
    <location>
        <begin position="1"/>
        <end position="11"/>
    </location>
</feature>
<evidence type="ECO:0000256" key="1">
    <source>
        <dbReference type="SAM" id="MobiDB-lite"/>
    </source>
</evidence>